<dbReference type="NCBIfam" id="TIGR01760">
    <property type="entry name" value="tape_meas_TP901"/>
    <property type="match status" value="1"/>
</dbReference>
<dbReference type="InterPro" id="IPR010090">
    <property type="entry name" value="Phage_tape_meas"/>
</dbReference>
<comment type="caution">
    <text evidence="3">The sequence shown here is derived from an EMBL/GenBank/DDBJ whole genome shotgun (WGS) entry which is preliminary data.</text>
</comment>
<reference evidence="3 4" key="1">
    <citation type="submission" date="2009-05" db="EMBL/GenBank/DDBJ databases">
        <authorList>
            <person name="Setubal J.C."/>
            <person name="Boyle S."/>
            <person name="Crasta O.R."/>
            <person name="Gillespie J.J."/>
            <person name="Kenyon R.W."/>
            <person name="Lu J."/>
            <person name="Mane S."/>
            <person name="Nagrani S."/>
            <person name="Shallom J.M."/>
            <person name="Shallom S."/>
            <person name="Shukla M."/>
            <person name="Snyder E.E."/>
            <person name="Sobral B.W."/>
            <person name="Wattam A.R."/>
            <person name="Will R."/>
            <person name="Williams K."/>
            <person name="Yoo H."/>
            <person name="Munk C."/>
            <person name="Tapia R."/>
            <person name="Green L."/>
            <person name="Rogers Y."/>
            <person name="Detter J.C."/>
            <person name="Bruce D."/>
            <person name="Brettin T.S."/>
            <person name="Tsolis R."/>
        </authorList>
    </citation>
    <scope>NUCLEOTIDE SEQUENCE [LARGE SCALE GENOMIC DNA]</scope>
    <source>
        <strain evidence="3 4">LMG 3301</strain>
    </source>
</reference>
<dbReference type="AlphaFoldDB" id="C4WFN2"/>
<dbReference type="EMBL" id="ACQA01000001">
    <property type="protein sequence ID" value="EEQ96325.1"/>
    <property type="molecule type" value="Genomic_DNA"/>
</dbReference>
<evidence type="ECO:0000256" key="1">
    <source>
        <dbReference type="ARBA" id="ARBA00022612"/>
    </source>
</evidence>
<name>C4WFN2_9HYPH</name>
<dbReference type="HOGENOM" id="CLU_020060_1_0_5"/>
<gene>
    <name evidence="3" type="ORF">OINT_1001751</name>
</gene>
<dbReference type="Pfam" id="PF10145">
    <property type="entry name" value="PhageMin_Tail"/>
    <property type="match status" value="1"/>
</dbReference>
<evidence type="ECO:0000259" key="2">
    <source>
        <dbReference type="Pfam" id="PF10145"/>
    </source>
</evidence>
<dbReference type="PANTHER" id="PTHR37813">
    <property type="entry name" value="FELS-2 PROPHAGE PROTEIN"/>
    <property type="match status" value="1"/>
</dbReference>
<dbReference type="Proteomes" id="UP000004386">
    <property type="component" value="Unassembled WGS sequence"/>
</dbReference>
<evidence type="ECO:0000313" key="4">
    <source>
        <dbReference type="Proteomes" id="UP000004386"/>
    </source>
</evidence>
<proteinExistence type="predicted"/>
<protein>
    <submittedName>
        <fullName evidence="3">Phage tail tape measure protein, TP901 family, core region</fullName>
    </submittedName>
</protein>
<organism evidence="3 4">
    <name type="scientific">Brucella intermedia LMG 3301</name>
    <dbReference type="NCBI Taxonomy" id="641118"/>
    <lineage>
        <taxon>Bacteria</taxon>
        <taxon>Pseudomonadati</taxon>
        <taxon>Pseudomonadota</taxon>
        <taxon>Alphaproteobacteria</taxon>
        <taxon>Hyphomicrobiales</taxon>
        <taxon>Brucellaceae</taxon>
        <taxon>Brucella/Ochrobactrum group</taxon>
        <taxon>Brucella</taxon>
    </lineage>
</organism>
<evidence type="ECO:0000313" key="3">
    <source>
        <dbReference type="EMBL" id="EEQ96325.1"/>
    </source>
</evidence>
<sequence length="770" mass="81576">MRRNRTNDMDVSLLIRLIDQVSGPAQKVRGALEKIGSGINNFKGGASDALKNGFSIDNIEAATKNAEAKLSQARGKLLGAFGQALAIGAPVIKAAQFDQSMKGLEKVLNDLPVERVQQLRKFALDTSALIPVAAKDLLELMSEAAQGGVPQEELEAFSTYVAKASVAFDMAGQEIGERFAKLRNVYRLNQEGIEDLGDATNHLSNNMAAKAEEITNFTNRAASAAGILKVSAVEAAAFGTAMVAAGAVPETAARGFNAFATRILAGGKRIDAAFEDIGVSREKLLKDIQTDGASAILKFFELLASKGDDGKAALKDIVGQDYVKDFAKLIDNPQLLAQALQLVANQSDYAGSATEEAAKQAEGAVKQWELLVNKLNRGAIVIGDALLPTLLELATQVGSIIDRFAEWAAVNPELTKYLVTAIAALMGLSIAGKVLGVVFAGMRAGILPLLGFFLKFNSAGRNVAKGWLLMRLGAAAALRTFGLFAAASRVVAAGMRGIGSGAAQASRQIIATQGRARTMATGLRRIMAGSWMLSMGFEILDDIGRTPEERLEQLRKNAEGWSKFEQDVEKSWFGQMWQGVKDRANSLMGLEQGVVPAEALSAWGKAKAKQFYDVGVSWMNSLWDGLKSLWDAVSGWFNEQIAWLKGLLNFDLNINWPTPPEWLTYLMGIAGKGVNVVKDAVNSSAGALVPPGVGSGETPLSNVSNPLGDAKVDQTITVVNGQTPNLNVGPIHITGVSDPHAAVKAAGAEFGRRGAQLMSGKSGALHGGTE</sequence>
<dbReference type="PANTHER" id="PTHR37813:SF1">
    <property type="entry name" value="FELS-2 PROPHAGE PROTEIN"/>
    <property type="match status" value="1"/>
</dbReference>
<accession>C4WFN2</accession>
<feature type="domain" description="Phage tail tape measure protein" evidence="2">
    <location>
        <begin position="121"/>
        <end position="319"/>
    </location>
</feature>
<keyword evidence="1" id="KW-1188">Viral release from host cell</keyword>